<proteinExistence type="predicted"/>
<organism evidence="3 4">
    <name type="scientific">Yersinia frederiksenii</name>
    <dbReference type="NCBI Taxonomy" id="29484"/>
    <lineage>
        <taxon>Bacteria</taxon>
        <taxon>Pseudomonadati</taxon>
        <taxon>Pseudomonadota</taxon>
        <taxon>Gammaproteobacteria</taxon>
        <taxon>Enterobacterales</taxon>
        <taxon>Yersiniaceae</taxon>
        <taxon>Yersinia</taxon>
    </lineage>
</organism>
<feature type="compositionally biased region" description="Polar residues" evidence="1">
    <location>
        <begin position="157"/>
        <end position="174"/>
    </location>
</feature>
<dbReference type="Pfam" id="PF04492">
    <property type="entry name" value="Phage_rep_O"/>
    <property type="match status" value="1"/>
</dbReference>
<gene>
    <name evidence="3" type="ORF">ERS008524_01584</name>
</gene>
<evidence type="ECO:0000256" key="1">
    <source>
        <dbReference type="SAM" id="MobiDB-lite"/>
    </source>
</evidence>
<feature type="domain" description="Bacteriophage lambda Replication protein O N-terminal" evidence="2">
    <location>
        <begin position="19"/>
        <end position="130"/>
    </location>
</feature>
<protein>
    <submittedName>
        <fullName evidence="3">DNA-binding phage protein</fullName>
    </submittedName>
</protein>
<dbReference type="EMBL" id="CGCB01000007">
    <property type="protein sequence ID" value="CFQ96774.1"/>
    <property type="molecule type" value="Genomic_DNA"/>
</dbReference>
<dbReference type="GO" id="GO:0003677">
    <property type="term" value="F:DNA binding"/>
    <property type="evidence" value="ECO:0007669"/>
    <property type="project" value="UniProtKB-KW"/>
</dbReference>
<dbReference type="Proteomes" id="UP000046784">
    <property type="component" value="Unassembled WGS sequence"/>
</dbReference>
<dbReference type="AlphaFoldDB" id="A0AAI8ZQ26"/>
<dbReference type="GO" id="GO:0006260">
    <property type="term" value="P:DNA replication"/>
    <property type="evidence" value="ECO:0007669"/>
    <property type="project" value="InterPro"/>
</dbReference>
<name>A0AAI8ZQ26_YERFR</name>
<dbReference type="InterPro" id="IPR006497">
    <property type="entry name" value="Phage_lambda_VrpO_N"/>
</dbReference>
<evidence type="ECO:0000259" key="2">
    <source>
        <dbReference type="Pfam" id="PF04492"/>
    </source>
</evidence>
<reference evidence="3 4" key="1">
    <citation type="submission" date="2015-03" db="EMBL/GenBank/DDBJ databases">
        <authorList>
            <consortium name="Pathogen Informatics"/>
            <person name="Murphy D."/>
        </authorList>
    </citation>
    <scope>NUCLEOTIDE SEQUENCE [LARGE SCALE GENOMIC DNA]</scope>
    <source>
        <strain evidence="3 4">3400/83</strain>
    </source>
</reference>
<sequence length="306" mass="34610">MSTAKLFDISAERERRSNRMENQKLGYVPLYRSIKKKPWHKDVFLRTLWEDLLLGAQRKPRTVNFKGHQWNLQAGQLVTTAADLGLSLCDREGKPTSRDAVGRMLSFFVKEGMIATGGEKRKGTVITILNYAEYAEKIDNLPAHNAALKPAHHEQEGNNNNIKPFTSENSNESPDTPPKKLPVVRPDAAIQSGKNWGTADDLRAAEWMFSAVLMIAPDAKKPSFAGWANSIRLMRERDGRNHRDMCVLFKWATQDSFWCGNVLCPSTLREKWDKLDIKRKKQQSGTATGKPVIDFDNTDWINGVSV</sequence>
<keyword evidence="3" id="KW-0238">DNA-binding</keyword>
<evidence type="ECO:0000313" key="4">
    <source>
        <dbReference type="Proteomes" id="UP000046784"/>
    </source>
</evidence>
<comment type="caution">
    <text evidence="3">The sequence shown here is derived from an EMBL/GenBank/DDBJ whole genome shotgun (WGS) entry which is preliminary data.</text>
</comment>
<feature type="region of interest" description="Disordered" evidence="1">
    <location>
        <begin position="151"/>
        <end position="183"/>
    </location>
</feature>
<accession>A0AAI8ZQ26</accession>
<evidence type="ECO:0000313" key="3">
    <source>
        <dbReference type="EMBL" id="CFQ96774.1"/>
    </source>
</evidence>